<keyword evidence="2" id="KW-1185">Reference proteome</keyword>
<dbReference type="AlphaFoldDB" id="A0ABD2Q095"/>
<dbReference type="Proteomes" id="UP001626550">
    <property type="component" value="Unassembled WGS sequence"/>
</dbReference>
<reference evidence="1 2" key="1">
    <citation type="submission" date="2024-11" db="EMBL/GenBank/DDBJ databases">
        <title>Adaptive evolution of stress response genes in parasites aligns with host niche diversity.</title>
        <authorList>
            <person name="Hahn C."/>
            <person name="Resl P."/>
        </authorList>
    </citation>
    <scope>NUCLEOTIDE SEQUENCE [LARGE SCALE GENOMIC DNA]</scope>
    <source>
        <strain evidence="1">EGGRZ-B1_66</strain>
        <tissue evidence="1">Body</tissue>
    </source>
</reference>
<gene>
    <name evidence="1" type="ORF">Ciccas_008333</name>
</gene>
<evidence type="ECO:0000313" key="1">
    <source>
        <dbReference type="EMBL" id="KAL3313070.1"/>
    </source>
</evidence>
<evidence type="ECO:0000313" key="2">
    <source>
        <dbReference type="Proteomes" id="UP001626550"/>
    </source>
</evidence>
<protein>
    <submittedName>
        <fullName evidence="1">Uncharacterized protein</fullName>
    </submittedName>
</protein>
<dbReference type="EMBL" id="JBJKFK010001447">
    <property type="protein sequence ID" value="KAL3313070.1"/>
    <property type="molecule type" value="Genomic_DNA"/>
</dbReference>
<accession>A0ABD2Q095</accession>
<comment type="caution">
    <text evidence="1">The sequence shown here is derived from an EMBL/GenBank/DDBJ whole genome shotgun (WGS) entry which is preliminary data.</text>
</comment>
<organism evidence="1 2">
    <name type="scientific">Cichlidogyrus casuarinus</name>
    <dbReference type="NCBI Taxonomy" id="1844966"/>
    <lineage>
        <taxon>Eukaryota</taxon>
        <taxon>Metazoa</taxon>
        <taxon>Spiralia</taxon>
        <taxon>Lophotrochozoa</taxon>
        <taxon>Platyhelminthes</taxon>
        <taxon>Monogenea</taxon>
        <taxon>Monopisthocotylea</taxon>
        <taxon>Dactylogyridea</taxon>
        <taxon>Ancyrocephalidae</taxon>
        <taxon>Cichlidogyrus</taxon>
    </lineage>
</organism>
<name>A0ABD2Q095_9PLAT</name>
<proteinExistence type="predicted"/>
<sequence>MVDSIRRVPNSPWKSALFSSQLQPEFLAFTRQQEAHVAPVMNAPKPSIMPTQDCSPLRIYTAENMKNHQ</sequence>